<protein>
    <submittedName>
        <fullName evidence="6">Protein CASP-like</fullName>
    </submittedName>
</protein>
<dbReference type="InterPro" id="IPR012955">
    <property type="entry name" value="CASP_C"/>
</dbReference>
<keyword evidence="4" id="KW-0472">Membrane</keyword>
<evidence type="ECO:0000313" key="6">
    <source>
        <dbReference type="Ensembl" id="ENSSGRP00000035412.1"/>
    </source>
</evidence>
<name>A0A672MEZ5_SINGR</name>
<dbReference type="GO" id="GO:0000977">
    <property type="term" value="F:RNA polymerase II transcription regulatory region sequence-specific DNA binding"/>
    <property type="evidence" value="ECO:0007669"/>
    <property type="project" value="TreeGrafter"/>
</dbReference>
<feature type="domain" description="CASP C-terminal" evidence="5">
    <location>
        <begin position="322"/>
        <end position="468"/>
    </location>
</feature>
<feature type="transmembrane region" description="Helical" evidence="4">
    <location>
        <begin position="499"/>
        <end position="517"/>
    </location>
</feature>
<keyword evidence="1 2" id="KW-0175">Coiled coil</keyword>
<dbReference type="Ensembl" id="ENSSGRT00000038014.1">
    <property type="protein sequence ID" value="ENSSGRP00000035412.1"/>
    <property type="gene ID" value="ENSSGRG00000019247.1"/>
</dbReference>
<feature type="domain" description="CASP C-terminal" evidence="5">
    <location>
        <begin position="487"/>
        <end position="518"/>
    </location>
</feature>
<keyword evidence="4" id="KW-0812">Transmembrane</keyword>
<gene>
    <name evidence="6" type="primary">cux1b</name>
</gene>
<reference evidence="6" key="1">
    <citation type="submission" date="2025-08" db="UniProtKB">
        <authorList>
            <consortium name="Ensembl"/>
        </authorList>
    </citation>
    <scope>IDENTIFICATION</scope>
</reference>
<accession>A0A672MEZ5</accession>
<dbReference type="GO" id="GO:0005634">
    <property type="term" value="C:nucleus"/>
    <property type="evidence" value="ECO:0007669"/>
    <property type="project" value="TreeGrafter"/>
</dbReference>
<feature type="compositionally biased region" description="Polar residues" evidence="3">
    <location>
        <begin position="169"/>
        <end position="189"/>
    </location>
</feature>
<dbReference type="GO" id="GO:0000139">
    <property type="term" value="C:Golgi membrane"/>
    <property type="evidence" value="ECO:0007669"/>
    <property type="project" value="InterPro"/>
</dbReference>
<dbReference type="Proteomes" id="UP000472262">
    <property type="component" value="Unassembled WGS sequence"/>
</dbReference>
<keyword evidence="7" id="KW-1185">Reference proteome</keyword>
<dbReference type="GO" id="GO:0000981">
    <property type="term" value="F:DNA-binding transcription factor activity, RNA polymerase II-specific"/>
    <property type="evidence" value="ECO:0007669"/>
    <property type="project" value="TreeGrafter"/>
</dbReference>
<reference evidence="6" key="2">
    <citation type="submission" date="2025-09" db="UniProtKB">
        <authorList>
            <consortium name="Ensembl"/>
        </authorList>
    </citation>
    <scope>IDENTIFICATION</scope>
</reference>
<dbReference type="AlphaFoldDB" id="A0A672MEZ5"/>
<keyword evidence="4" id="KW-1133">Transmembrane helix</keyword>
<evidence type="ECO:0000256" key="4">
    <source>
        <dbReference type="SAM" id="Phobius"/>
    </source>
</evidence>
<dbReference type="Pfam" id="PF08172">
    <property type="entry name" value="CASP_C"/>
    <property type="match status" value="2"/>
</dbReference>
<feature type="coiled-coil region" evidence="2">
    <location>
        <begin position="399"/>
        <end position="447"/>
    </location>
</feature>
<dbReference type="PANTHER" id="PTHR14043:SF15">
    <property type="entry name" value="PROTEIN CASP"/>
    <property type="match status" value="1"/>
</dbReference>
<organism evidence="6 7">
    <name type="scientific">Sinocyclocheilus grahami</name>
    <name type="common">Dianchi golden-line fish</name>
    <name type="synonym">Barbus grahami</name>
    <dbReference type="NCBI Taxonomy" id="75366"/>
    <lineage>
        <taxon>Eukaryota</taxon>
        <taxon>Metazoa</taxon>
        <taxon>Chordata</taxon>
        <taxon>Craniata</taxon>
        <taxon>Vertebrata</taxon>
        <taxon>Euteleostomi</taxon>
        <taxon>Actinopterygii</taxon>
        <taxon>Neopterygii</taxon>
        <taxon>Teleostei</taxon>
        <taxon>Ostariophysi</taxon>
        <taxon>Cypriniformes</taxon>
        <taxon>Cyprinidae</taxon>
        <taxon>Cyprininae</taxon>
        <taxon>Sinocyclocheilus</taxon>
    </lineage>
</organism>
<evidence type="ECO:0000256" key="1">
    <source>
        <dbReference type="ARBA" id="ARBA00023054"/>
    </source>
</evidence>
<evidence type="ECO:0000256" key="2">
    <source>
        <dbReference type="SAM" id="Coils"/>
    </source>
</evidence>
<evidence type="ECO:0000313" key="7">
    <source>
        <dbReference type="Proteomes" id="UP000472262"/>
    </source>
</evidence>
<proteinExistence type="predicted"/>
<evidence type="ECO:0000256" key="3">
    <source>
        <dbReference type="SAM" id="MobiDB-lite"/>
    </source>
</evidence>
<sequence length="552" mass="63158">NVYKRLIDVPDPVPALELSQQLHLKLQRMHDIDTENQKLRETLEEYNKEFAEVKNQEVTIKTLKEKIREYEQSMRNQAENLALEKHQQIHKNYEEKERKFQESHESLVGKLQEAELKVQTLQTALERTQTELFDLKTKYDEESTNFHFGVNCPFKTEAVEREVEALREQITSANKSSPLQTRIDSTPYTDESAELVSRSSLESELSAKEREMLQLVEDVQRLQASLSTLRESSAAQISQLQQQLKSQTQLEEKLQTQTDYEEVKKELSILKSMEFGPCDSSTAQDSSKPLEVLLLEKNRSLQSESASLRIANTELSSCYASLQLEFSAAVKTSAEQKELILKLEQDLSIIQTMSRPEAEGADSSVVSIPEPIKEATALFSGVGGSPQTDLPQGQMDSLLSIISSQRERYRSRNQELEAANSSLQQTAQALQSQLDSLRADNIKLYEKIKFLQSYPNRVSHVTAKRYSDDYCAQNFPNSTELVLIQRNGRVILSNKTARTVAFFYTLMLHCLVFLVLYKESWSESISRDCAAFCAKKYSDHLHRFHETGDVWQ</sequence>
<feature type="region of interest" description="Disordered" evidence="3">
    <location>
        <begin position="169"/>
        <end position="200"/>
    </location>
</feature>
<evidence type="ECO:0000259" key="5">
    <source>
        <dbReference type="Pfam" id="PF08172"/>
    </source>
</evidence>
<dbReference type="PANTHER" id="PTHR14043">
    <property type="entry name" value="CCAAT DISPLACEMENT PROTEIN-RELATED"/>
    <property type="match status" value="1"/>
</dbReference>
<dbReference type="GO" id="GO:0006891">
    <property type="term" value="P:intra-Golgi vesicle-mediated transport"/>
    <property type="evidence" value="ECO:0007669"/>
    <property type="project" value="InterPro"/>
</dbReference>